<evidence type="ECO:0000259" key="5">
    <source>
        <dbReference type="Pfam" id="PF12624"/>
    </source>
</evidence>
<dbReference type="InterPro" id="IPR026847">
    <property type="entry name" value="VPS13"/>
</dbReference>
<name>A0ABR2KJU0_9EUKA</name>
<feature type="region of interest" description="Disordered" evidence="4">
    <location>
        <begin position="515"/>
        <end position="543"/>
    </location>
</feature>
<feature type="region of interest" description="Disordered" evidence="4">
    <location>
        <begin position="1514"/>
        <end position="1536"/>
    </location>
</feature>
<evidence type="ECO:0000256" key="2">
    <source>
        <dbReference type="ARBA" id="ARBA00022448"/>
    </source>
</evidence>
<sequence length="3276" mass="374606">MEMELWKGHAVFQNLTLLPTALSKHQLPFRVRKGTVARISLNLPWKKLTSEACIVEVSDVYIIVELDPEILIKSAIQAQRSAFHVKEETVTKEEEKGTWQSLIDTVIDNARVNIKNIHIRLEYPQQFGIYALGLIIPSLSFNTCDKNRVPLTQVVPNNTKILYKLLVLNRFAVYFDTVAPDPIDLNYFEAQMKSSMTSKDHQFIFHPLTLECLLLHTRNVPGKLKNELTVSTQQFKITIDYSQCRAILEFNQKWAMFNRRRKYAACARPKNLQAIAETLPGQRRFWIYIYRCAKMKNRPNEFRPELALKILKNRERYVQLYRKKEGQKKGPHPILKKKIKSLDEEIGSQAALFLRQYASAVVQKETQVQNSGITAFDMSELKGILQTGDRFFEMDSFSLEMIVPAFQVELLYSPEHVLASIILAQLTTNVKSVQTHAEIHFGISDLTCVSFIKGELRSLITVERERDSDFLKLITLIPRTADPFSMNIVVESVKTTFDTETIKCVMEFFVTKDEQPKPKKRQQTTPSKSVSMNSFASTDSLSNLDDSETHTTLINKIDAADKLRSLLYFKNHSLRVNFKGLTYVYPFKYKEQDTEVQFAIRDLTVDKTAVGILPNDAPQIKMNFRLKFTIDDLLIAGHCLLSKFVFDLPFDFTFYYGSDTVSIACKFTMSKIGLVITDEALKSISAALNYGKTINLNTGGGFKEEKHELQEKTVFSYGKIRTDLNFSLEEVKLTLNEIEIGMTGIVANYQMLKGQIAGLFRIDSIGFVVNNQNLLNLPRNSTEILLDQKNENEKMVLTFLVHNLHAVLDFRKYKKIYSSVMSLSSEFMEENDIHINNKKETEEEKRIRLEIEKQKKLKKQKENQESSFEFNIRMDGTKFEIPDVLGHYIISFEKILFKDAIVLQKFSMIREGRKVISPTTLAIKMENDTEVTIHGLHSQIDPSDIWAILRLIDEFRELFSDKNDKEKLNDEEPTEYSTYKVSIKNANLELYDKHKPALIVTSNLLNIVTTMNNIDLNVNIDIRNFIGYQVINNRVYKFAYFPREIVDLVDGEEQVAIENDDEYETLNLHYYSSNSNSQLDVNLPKGKIYLTNEVYRYIFKFVPPKDINNIKADDINENDEVKQDENDKQDENNKKVIDSKSKYGAKMISEDCQLELILINKTEETMRLLTKNFSAYVSFVNDDSVNLEVTADSIVGFVNFKDPDFQFLHFPSHFYFRYYHDCITLRSNCVTGRFCHPIVTTLKESIIALISEPTAQENQPIKDNQLIIVDEAKNDQSDEPFKIGFGLVIELDKIEIEIFPSNMKGPHCFSKIDDFKFALKTDQRLSALSIKNIFIDVQNSNPDRALEINDIKAVLLFNDLTKDISDLTIEKILELEDKRDPIPFSFDQLNGNWSVRNVSIQYTHRFAHAVIHNFMNQGKPENVKITLLIPINYEIHNIDYESPQTEEQKSIEQQPTEQPIKQQAEQNEQPVEQPSSEQQIPLQNISDDQKQNEQPVEQPSSEQQIPLQNISDDQKQNELGESHKHSENHKSVEIADTSEKKMDLKADLKIEGFKLGLFLIDPLASIEFLDVTANLNENAWSANVHQFNLYQGGDTKTSLITSPLDSNLIQFKWENNTINIDMAEMTANLDYLFYLNVFNFVLRSPFLHIPSISFSTSASTSTSTATPSSSASMENLKAVDLSHPSDKEGGKKPHPSANNDNISLPFNLNFNAPSLKITVPTSIEKKDYPLFHIEMNVFFNLAEKIMEAKISDFSLHFSDSITKTNYIPILEKVSLVFTRKIEKDKTISISFFMSDVMVKLSAIDFVLFGTMLESINKSTEVMMFSEDNSQYENVSEDEDKQYSLASSFSSLKFNSGRIELIICRDNRSSAQHVPLFQMIIPPIKYDLSTTEKVGSMNLSFEPYIQYYNETTGFWDMILEPFQIQTMGILSNDKFRISFRCEDEMNINLPAKAVMQYMNLASEIKSNMMTIGEKFIELPNFWIENNLGSDVHCKVGQSEKEEDFFLITNGQRIPIYDIKMSTEIYIKFNNKITHFCPKYLTYPLMLNDQIMAMRKPLQGGLCLVLKSCMELYNKLSISVDVFTRPSKNDKFTIIQTIEPKKRLPLYLESKPAEFLITEHDSKTKMKHSILTFSRTMSGTQNFMIGLENKAIKVSLSVKNEVKTGTRLLTLFSPIKAVSHLPVQIQMKWENDEKPIILESEKTIDFFVNEGKNKFKASFSVDGVTYGPLTKLNMKSRDPQKIVAAGYKDENSEEKETKEMTFSVLFDLDEDTTQITASFYTPVGIFNFSSYNMTIFEKDESVDAIVDNFSLWCPKAYFSGKNEVPMNLRFVKNVGDSEFSVVNNFDCTTPRTTNLFTPIMNANNKNNGNLDKAGISYAFRYDISIQSQASILTFNPLLQVHNDLDVDIKLQPVNNNTQKVCGEKYLIKKKSNMMISKMTPAGTFMLIISSFSTFPILSLINEQKIVFKIQSQENSMLIEVETVDVGTNLECHFRPVTFPTPIVICNTLPTTVTAFQLYNVQPFIIEPHSTSVFAFDEPLSYPSAHFFIGEDQIHLSLCLVEDTDYVRTDAMFNGKPIYVSISKIINGSRALSITTKIPKFVNKFTSTYSLNLSRVNISLIDFQTREFALVSLDNFNAELHVMSNYKLIRASIDSLQIDDQDPLTPTPVVLYGRKVPRMPFLSFNCIIPSDAPFMTNITYCSIIFQRIDVEIDSTFLSDVYYILNELTKKLKTTIKPQQKIEKNDSSSVSTFNWLEMSPINILLHYNRKSGRQTRVHKLLSYLKYIPSLSNGKLLLPGVIAANVSDTPSAINEKIMNEYKTQAFNQLIQMLGSGGKLMTAFGVTNLIAEALGVKIESELSNDIQKFSSTETQMEFDNRRKVNGAFSQESLDALSSTIGKAHFRPSEIINKIKSQQTENIGLKTKSVSNNGGGQGVLGVLTKLSNDALSNVPRMDKTARKRVPRAYPNNTISKFDEKISRAQNLIQALSQQERTEVIRIACRSAKQQFVCITDTFVYIIREDFKGIEAKFKITNLADFRVNNKVVSFATSPLLNKAKETQKTQPAKQDGGLSPQQQKKMLQQQQKMQKQSEKQQKKQAQQKQAKQKPPKPEDQQKIPQSEDQQKPSQSEDQQKPSQSEDQQKPSQSEDQQKSQQSEDQQKPSQSEDQQKSQQSEDQQKPSQSEDQQKPSQSEDQQQQPNEQVQQTQSEQPPQSKPQQQQGQQVQNQPQQKDAQQAPPNGQRNGENYCQIVANDKKEAMRIAMFLKSQKVVQDTFGFSLLK</sequence>
<evidence type="ECO:0000256" key="3">
    <source>
        <dbReference type="SAM" id="Coils"/>
    </source>
</evidence>
<feature type="compositionally biased region" description="Low complexity" evidence="4">
    <location>
        <begin position="3067"/>
        <end position="3083"/>
    </location>
</feature>
<keyword evidence="3" id="KW-0175">Coiled coil</keyword>
<feature type="region of interest" description="Disordered" evidence="4">
    <location>
        <begin position="3053"/>
        <end position="3243"/>
    </location>
</feature>
<feature type="compositionally biased region" description="Low complexity" evidence="4">
    <location>
        <begin position="1492"/>
        <end position="1506"/>
    </location>
</feature>
<organism evidence="6 7">
    <name type="scientific">Tritrichomonas musculus</name>
    <dbReference type="NCBI Taxonomy" id="1915356"/>
    <lineage>
        <taxon>Eukaryota</taxon>
        <taxon>Metamonada</taxon>
        <taxon>Parabasalia</taxon>
        <taxon>Tritrichomonadida</taxon>
        <taxon>Tritrichomonadidae</taxon>
        <taxon>Tritrichomonas</taxon>
    </lineage>
</organism>
<feature type="coiled-coil region" evidence="3">
    <location>
        <begin position="837"/>
        <end position="864"/>
    </location>
</feature>
<dbReference type="PANTHER" id="PTHR16166:SF93">
    <property type="entry name" value="INTERMEMBRANE LIPID TRANSFER PROTEIN VPS13"/>
    <property type="match status" value="1"/>
</dbReference>
<feature type="compositionally biased region" description="Low complexity" evidence="4">
    <location>
        <begin position="1465"/>
        <end position="1479"/>
    </location>
</feature>
<reference evidence="6 7" key="1">
    <citation type="submission" date="2024-04" db="EMBL/GenBank/DDBJ databases">
        <title>Tritrichomonas musculus Genome.</title>
        <authorList>
            <person name="Alves-Ferreira E."/>
            <person name="Grigg M."/>
            <person name="Lorenzi H."/>
            <person name="Galac M."/>
        </authorList>
    </citation>
    <scope>NUCLEOTIDE SEQUENCE [LARGE SCALE GENOMIC DNA]</scope>
    <source>
        <strain evidence="6 7">EAF2021</strain>
    </source>
</reference>
<keyword evidence="7" id="KW-1185">Reference proteome</keyword>
<feature type="region of interest" description="Disordered" evidence="4">
    <location>
        <begin position="1488"/>
        <end position="1507"/>
    </location>
</feature>
<dbReference type="PANTHER" id="PTHR16166">
    <property type="entry name" value="VACUOLAR PROTEIN SORTING-ASSOCIATED PROTEIN VPS13"/>
    <property type="match status" value="1"/>
</dbReference>
<feature type="region of interest" description="Disordered" evidence="4">
    <location>
        <begin position="1442"/>
        <end position="1480"/>
    </location>
</feature>
<accession>A0ABR2KJU0</accession>
<protein>
    <recommendedName>
        <fullName evidence="5">Chorein N-terminal domain-containing protein</fullName>
    </recommendedName>
</protein>
<feature type="domain" description="Chorein N-terminal" evidence="5">
    <location>
        <begin position="5"/>
        <end position="370"/>
    </location>
</feature>
<feature type="compositionally biased region" description="Polar residues" evidence="4">
    <location>
        <begin position="523"/>
        <end position="543"/>
    </location>
</feature>
<gene>
    <name evidence="6" type="ORF">M9Y10_028353</name>
</gene>
<evidence type="ECO:0000256" key="1">
    <source>
        <dbReference type="ARBA" id="ARBA00006545"/>
    </source>
</evidence>
<feature type="compositionally biased region" description="Low complexity" evidence="4">
    <location>
        <begin position="3111"/>
        <end position="3233"/>
    </location>
</feature>
<evidence type="ECO:0000256" key="4">
    <source>
        <dbReference type="SAM" id="MobiDB-lite"/>
    </source>
</evidence>
<dbReference type="Proteomes" id="UP001470230">
    <property type="component" value="Unassembled WGS sequence"/>
</dbReference>
<dbReference type="Pfam" id="PF12624">
    <property type="entry name" value="VPS13_N"/>
    <property type="match status" value="1"/>
</dbReference>
<evidence type="ECO:0000313" key="6">
    <source>
        <dbReference type="EMBL" id="KAK8891147.1"/>
    </source>
</evidence>
<dbReference type="EMBL" id="JAPFFF010000004">
    <property type="protein sequence ID" value="KAK8891147.1"/>
    <property type="molecule type" value="Genomic_DNA"/>
</dbReference>
<proteinExistence type="inferred from homology"/>
<dbReference type="InterPro" id="IPR026854">
    <property type="entry name" value="VPS13_N"/>
</dbReference>
<evidence type="ECO:0000313" key="7">
    <source>
        <dbReference type="Proteomes" id="UP001470230"/>
    </source>
</evidence>
<comment type="similarity">
    <text evidence="1">Belongs to the VPS13 family.</text>
</comment>
<keyword evidence="2" id="KW-0813">Transport</keyword>
<comment type="caution">
    <text evidence="6">The sequence shown here is derived from an EMBL/GenBank/DDBJ whole genome shotgun (WGS) entry which is preliminary data.</text>
</comment>
<feature type="compositionally biased region" description="Polar residues" evidence="4">
    <location>
        <begin position="1451"/>
        <end position="1464"/>
    </location>
</feature>